<protein>
    <recommendedName>
        <fullName evidence="1">PilZ domain-containing protein</fullName>
    </recommendedName>
</protein>
<name>A0A0N9HTM7_9BACT</name>
<proteinExistence type="predicted"/>
<feature type="domain" description="PilZ" evidence="1">
    <location>
        <begin position="24"/>
        <end position="99"/>
    </location>
</feature>
<dbReference type="EMBL" id="KT342858">
    <property type="protein sequence ID" value="ALG05347.2"/>
    <property type="molecule type" value="Genomic_DNA"/>
</dbReference>
<dbReference type="Pfam" id="PF07238">
    <property type="entry name" value="PilZ"/>
    <property type="match status" value="1"/>
</dbReference>
<sequence>MHQSAPSPADEAALIDPVEMMVGRRAAPRVPVKVLARFRAGDLAADVLVNDISVAGARLELSGPPPAGTAGMLLWEDIVCRCRVVWSGPEAFGIMFDQPEQVPLPAEKAKLPQGADADCALFARGTSVAAADV</sequence>
<dbReference type="SUPFAM" id="SSF141371">
    <property type="entry name" value="PilZ domain-like"/>
    <property type="match status" value="1"/>
</dbReference>
<dbReference type="GO" id="GO:0035438">
    <property type="term" value="F:cyclic-di-GMP binding"/>
    <property type="evidence" value="ECO:0007669"/>
    <property type="project" value="InterPro"/>
</dbReference>
<reference evidence="2" key="1">
    <citation type="submission" date="2016-04" db="EMBL/GenBank/DDBJ databases">
        <title>Exploring the genomic information of specific uncultured soil bacteria through a new metagenomic library-based strategy.</title>
        <authorList>
            <person name="Liu Y."/>
            <person name="Zhang R."/>
        </authorList>
    </citation>
    <scope>NUCLEOTIDE SEQUENCE</scope>
</reference>
<dbReference type="InterPro" id="IPR009875">
    <property type="entry name" value="PilZ_domain"/>
</dbReference>
<dbReference type="AlphaFoldDB" id="A0A0N9HTM7"/>
<evidence type="ECO:0000259" key="1">
    <source>
        <dbReference type="Pfam" id="PF07238"/>
    </source>
</evidence>
<dbReference type="Gene3D" id="2.40.10.220">
    <property type="entry name" value="predicted glycosyltransferase like domains"/>
    <property type="match status" value="1"/>
</dbReference>
<gene>
    <name evidence="2" type="ORF">5H7_046</name>
</gene>
<accession>A0A0N9HTM7</accession>
<organism evidence="2">
    <name type="scientific">uncultured bacterium 5H7</name>
    <dbReference type="NCBI Taxonomy" id="1701327"/>
    <lineage>
        <taxon>Bacteria</taxon>
        <taxon>environmental samples</taxon>
    </lineage>
</organism>
<evidence type="ECO:0000313" key="2">
    <source>
        <dbReference type="EMBL" id="ALG05347.2"/>
    </source>
</evidence>